<comment type="caution">
    <text evidence="1">The sequence shown here is derived from an EMBL/GenBank/DDBJ whole genome shotgun (WGS) entry which is preliminary data.</text>
</comment>
<evidence type="ECO:0000313" key="2">
    <source>
        <dbReference type="Proteomes" id="UP000836387"/>
    </source>
</evidence>
<reference evidence="1" key="2">
    <citation type="submission" date="2021-10" db="EMBL/GenBank/DDBJ databases">
        <authorList>
            <person name="Piombo E."/>
        </authorList>
    </citation>
    <scope>NUCLEOTIDE SEQUENCE</scope>
</reference>
<evidence type="ECO:0000313" key="1">
    <source>
        <dbReference type="EMBL" id="CAG9950445.1"/>
    </source>
</evidence>
<proteinExistence type="predicted"/>
<organism evidence="1 2">
    <name type="scientific">Clonostachys rosea f. rosea IK726</name>
    <dbReference type="NCBI Taxonomy" id="1349383"/>
    <lineage>
        <taxon>Eukaryota</taxon>
        <taxon>Fungi</taxon>
        <taxon>Dikarya</taxon>
        <taxon>Ascomycota</taxon>
        <taxon>Pezizomycotina</taxon>
        <taxon>Sordariomycetes</taxon>
        <taxon>Hypocreomycetidae</taxon>
        <taxon>Hypocreales</taxon>
        <taxon>Bionectriaceae</taxon>
        <taxon>Clonostachys</taxon>
    </lineage>
</organism>
<accession>A0ACA9UAS8</accession>
<dbReference type="EMBL" id="CADEHS020000168">
    <property type="protein sequence ID" value="CAG9950445.1"/>
    <property type="molecule type" value="Genomic_DNA"/>
</dbReference>
<sequence length="92" mass="10377">MFINEPGFPGASIVATLRRYERGDNVRLKPQRQAMAWERTGNTEADECGYVVTLVRLQELNDMVGNSISTSSIVDSDIRNMEVFEINHITNS</sequence>
<protein>
    <submittedName>
        <fullName evidence="1">Uncharacterized protein</fullName>
    </submittedName>
</protein>
<reference evidence="1" key="1">
    <citation type="submission" date="2020-04" db="EMBL/GenBank/DDBJ databases">
        <authorList>
            <person name="Broberg M."/>
        </authorList>
    </citation>
    <scope>NUCLEOTIDE SEQUENCE</scope>
</reference>
<gene>
    <name evidence="1" type="ORF">CRV2_00019867</name>
</gene>
<name>A0ACA9UAS8_BIOOC</name>
<keyword evidence="2" id="KW-1185">Reference proteome</keyword>
<dbReference type="Proteomes" id="UP000836387">
    <property type="component" value="Unassembled WGS sequence"/>
</dbReference>